<keyword evidence="2" id="KW-1185">Reference proteome</keyword>
<dbReference type="Proteomes" id="UP000293995">
    <property type="component" value="Chromosome"/>
</dbReference>
<gene>
    <name evidence="1" type="ORF">ET475_03295</name>
</gene>
<sequence length="89" mass="10564">MTPTVMRTGRYRLLFHSRENGEPPHIHVLADRCEAKYWLAQVALARNDGFAPHELRRIRGIIVANREYLWEVWHEFFDRDDRGGRCACL</sequence>
<organism evidence="1 2">
    <name type="scientific">Microbacterium protaetiae</name>
    <dbReference type="NCBI Taxonomy" id="2509458"/>
    <lineage>
        <taxon>Bacteria</taxon>
        <taxon>Bacillati</taxon>
        <taxon>Actinomycetota</taxon>
        <taxon>Actinomycetes</taxon>
        <taxon>Micrococcales</taxon>
        <taxon>Microbacteriaceae</taxon>
        <taxon>Microbacterium</taxon>
    </lineage>
</organism>
<dbReference type="RefSeq" id="WP_129385989.1">
    <property type="nucleotide sequence ID" value="NZ_CP035494.1"/>
</dbReference>
<dbReference type="AlphaFoldDB" id="A0A4P6EAF5"/>
<reference evidence="1 2" key="1">
    <citation type="submission" date="2019-01" db="EMBL/GenBank/DDBJ databases">
        <title>Genome sequencing of strain DFW100M-13.</title>
        <authorList>
            <person name="Heo J."/>
            <person name="Kim S.-J."/>
            <person name="Kim J.-S."/>
            <person name="Hong S.-B."/>
            <person name="Kwon S.-W."/>
        </authorList>
    </citation>
    <scope>NUCLEOTIDE SEQUENCE [LARGE SCALE GENOMIC DNA]</scope>
    <source>
        <strain evidence="1 2">DFW100M-13</strain>
    </source>
</reference>
<dbReference type="KEGG" id="mprt:ET475_03295"/>
<protein>
    <submittedName>
        <fullName evidence="1">DUF4160 domain-containing protein</fullName>
    </submittedName>
</protein>
<proteinExistence type="predicted"/>
<evidence type="ECO:0000313" key="2">
    <source>
        <dbReference type="Proteomes" id="UP000293995"/>
    </source>
</evidence>
<accession>A0A4P6EAF5</accession>
<dbReference type="Pfam" id="PF13711">
    <property type="entry name" value="DUF4160"/>
    <property type="match status" value="1"/>
</dbReference>
<evidence type="ECO:0000313" key="1">
    <source>
        <dbReference type="EMBL" id="QAY59112.1"/>
    </source>
</evidence>
<dbReference type="InterPro" id="IPR025427">
    <property type="entry name" value="DUF4160"/>
</dbReference>
<name>A0A4P6EAF5_9MICO</name>
<dbReference type="OrthoDB" id="122670at2"/>
<dbReference type="EMBL" id="CP035494">
    <property type="protein sequence ID" value="QAY59112.1"/>
    <property type="molecule type" value="Genomic_DNA"/>
</dbReference>